<dbReference type="Proteomes" id="UP000621436">
    <property type="component" value="Unassembled WGS sequence"/>
</dbReference>
<dbReference type="EC" id="2.7.13.3" evidence="3"/>
<evidence type="ECO:0000256" key="11">
    <source>
        <dbReference type="SAM" id="Phobius"/>
    </source>
</evidence>
<comment type="catalytic activity">
    <reaction evidence="1">
        <text>ATP + protein L-histidine = ADP + protein N-phospho-L-histidine.</text>
        <dbReference type="EC" id="2.7.13.3"/>
    </reaction>
</comment>
<evidence type="ECO:0000256" key="8">
    <source>
        <dbReference type="ARBA" id="ARBA00022989"/>
    </source>
</evidence>
<protein>
    <recommendedName>
        <fullName evidence="3">histidine kinase</fullName>
        <ecNumber evidence="3">2.7.13.3</ecNumber>
    </recommendedName>
</protein>
<proteinExistence type="predicted"/>
<dbReference type="PROSITE" id="PS50885">
    <property type="entry name" value="HAMP"/>
    <property type="match status" value="1"/>
</dbReference>
<keyword evidence="7 14" id="KW-0418">Kinase</keyword>
<organism evidence="14 15">
    <name type="scientific">Halonatronomonas betaini</name>
    <dbReference type="NCBI Taxonomy" id="2778430"/>
    <lineage>
        <taxon>Bacteria</taxon>
        <taxon>Bacillati</taxon>
        <taxon>Bacillota</taxon>
        <taxon>Clostridia</taxon>
        <taxon>Halanaerobiales</taxon>
        <taxon>Halarsenatibacteraceae</taxon>
        <taxon>Halonatronomonas</taxon>
    </lineage>
</organism>
<evidence type="ECO:0000259" key="12">
    <source>
        <dbReference type="PROSITE" id="PS50109"/>
    </source>
</evidence>
<comment type="subcellular location">
    <subcellularLocation>
        <location evidence="2">Membrane</location>
    </subcellularLocation>
</comment>
<dbReference type="InterPro" id="IPR003594">
    <property type="entry name" value="HATPase_dom"/>
</dbReference>
<sequence length="456" mass="51959">MNNLRFRIFISIIILLVVGLAAITILFNYGLDRYFSDYQMQEEAANINRLERQLIDIYDNEGEEAVYDHIEQFARINQLEYIADPGNGHMDHHDMMDNRRMSSGGGRRMMQLFEEADLSQGYHIIINERDFGVLIWPERDGQPAIYSEIAEQTANFRNEINRFILPLGMVLVFAGGLISFWLSRKLAMPVNKLADEVGKLGEGNYEIEVPEKLSGELRSLGLAIKSLAGRLKYLEKIRRESAADFSHELRTPLHNLKSTVEALEDGILELNAENLESINEEVDRITNLTGQLTELVELEKKLTDVNIETVDGNEYFNELLNFYVKKAENEEINYNYEVFAGLDRISLDRQAVEIILNNLITNAFKYTEAGGRVDVRVNLIDDNLRLEVEDTGIGIPEEEKDLIFERFYRTDRSRSRETGGSGLGLAITREIVAALGGDIFLEDSDKGSNFVVMLPQ</sequence>
<dbReference type="SMART" id="SM00388">
    <property type="entry name" value="HisKA"/>
    <property type="match status" value="1"/>
</dbReference>
<keyword evidence="4" id="KW-0597">Phosphoprotein</keyword>
<dbReference type="SMART" id="SM00387">
    <property type="entry name" value="HATPase_c"/>
    <property type="match status" value="1"/>
</dbReference>
<dbReference type="Pfam" id="PF02518">
    <property type="entry name" value="HATPase_c"/>
    <property type="match status" value="1"/>
</dbReference>
<dbReference type="GO" id="GO:0005886">
    <property type="term" value="C:plasma membrane"/>
    <property type="evidence" value="ECO:0007669"/>
    <property type="project" value="TreeGrafter"/>
</dbReference>
<keyword evidence="5" id="KW-0808">Transferase</keyword>
<dbReference type="RefSeq" id="WP_270453695.1">
    <property type="nucleotide sequence ID" value="NZ_JADPIE010000003.1"/>
</dbReference>
<dbReference type="Pfam" id="PF00672">
    <property type="entry name" value="HAMP"/>
    <property type="match status" value="1"/>
</dbReference>
<gene>
    <name evidence="14" type="ORF">I0Q91_06830</name>
</gene>
<evidence type="ECO:0000256" key="6">
    <source>
        <dbReference type="ARBA" id="ARBA00022692"/>
    </source>
</evidence>
<dbReference type="AlphaFoldDB" id="A0A931F8Q7"/>
<dbReference type="PRINTS" id="PR00344">
    <property type="entry name" value="BCTRLSENSOR"/>
</dbReference>
<feature type="transmembrane region" description="Helical" evidence="11">
    <location>
        <begin position="6"/>
        <end position="31"/>
    </location>
</feature>
<evidence type="ECO:0000256" key="1">
    <source>
        <dbReference type="ARBA" id="ARBA00000085"/>
    </source>
</evidence>
<dbReference type="EMBL" id="JADPIE010000003">
    <property type="protein sequence ID" value="MBF8436783.1"/>
    <property type="molecule type" value="Genomic_DNA"/>
</dbReference>
<dbReference type="InterPro" id="IPR003661">
    <property type="entry name" value="HisK_dim/P_dom"/>
</dbReference>
<reference evidence="14" key="1">
    <citation type="submission" date="2020-11" db="EMBL/GenBank/DDBJ databases">
        <title>Halonatronomonas betainensis gen. nov., sp. nov. a novel haloalkaliphilic representative of the family Halanaerobiacae capable of betaine degradation.</title>
        <authorList>
            <person name="Boltyanskaya Y."/>
            <person name="Kevbrin V."/>
            <person name="Detkova E."/>
            <person name="Grouzdev D.S."/>
            <person name="Koziaeva V."/>
            <person name="Zhilina T."/>
        </authorList>
    </citation>
    <scope>NUCLEOTIDE SEQUENCE</scope>
    <source>
        <strain evidence="14">Z-7014</strain>
    </source>
</reference>
<dbReference type="PANTHER" id="PTHR45436:SF5">
    <property type="entry name" value="SENSOR HISTIDINE KINASE TRCS"/>
    <property type="match status" value="1"/>
</dbReference>
<dbReference type="CDD" id="cd00082">
    <property type="entry name" value="HisKA"/>
    <property type="match status" value="1"/>
</dbReference>
<evidence type="ECO:0000256" key="2">
    <source>
        <dbReference type="ARBA" id="ARBA00004370"/>
    </source>
</evidence>
<feature type="domain" description="Histidine kinase" evidence="12">
    <location>
        <begin position="244"/>
        <end position="456"/>
    </location>
</feature>
<dbReference type="PANTHER" id="PTHR45436">
    <property type="entry name" value="SENSOR HISTIDINE KINASE YKOH"/>
    <property type="match status" value="1"/>
</dbReference>
<evidence type="ECO:0000259" key="13">
    <source>
        <dbReference type="PROSITE" id="PS50885"/>
    </source>
</evidence>
<evidence type="ECO:0000313" key="15">
    <source>
        <dbReference type="Proteomes" id="UP000621436"/>
    </source>
</evidence>
<dbReference type="Gene3D" id="3.30.565.10">
    <property type="entry name" value="Histidine kinase-like ATPase, C-terminal domain"/>
    <property type="match status" value="1"/>
</dbReference>
<evidence type="ECO:0000256" key="9">
    <source>
        <dbReference type="ARBA" id="ARBA00023012"/>
    </source>
</evidence>
<dbReference type="SUPFAM" id="SSF55874">
    <property type="entry name" value="ATPase domain of HSP90 chaperone/DNA topoisomerase II/histidine kinase"/>
    <property type="match status" value="1"/>
</dbReference>
<dbReference type="InterPro" id="IPR003660">
    <property type="entry name" value="HAMP_dom"/>
</dbReference>
<evidence type="ECO:0000313" key="14">
    <source>
        <dbReference type="EMBL" id="MBF8436783.1"/>
    </source>
</evidence>
<keyword evidence="10 11" id="KW-0472">Membrane</keyword>
<evidence type="ECO:0000256" key="7">
    <source>
        <dbReference type="ARBA" id="ARBA00022777"/>
    </source>
</evidence>
<evidence type="ECO:0000256" key="5">
    <source>
        <dbReference type="ARBA" id="ARBA00022679"/>
    </source>
</evidence>
<keyword evidence="9" id="KW-0902">Two-component regulatory system</keyword>
<dbReference type="Pfam" id="PF00512">
    <property type="entry name" value="HisKA"/>
    <property type="match status" value="1"/>
</dbReference>
<feature type="domain" description="HAMP" evidence="13">
    <location>
        <begin position="184"/>
        <end position="236"/>
    </location>
</feature>
<accession>A0A931F8Q7</accession>
<dbReference type="PROSITE" id="PS50109">
    <property type="entry name" value="HIS_KIN"/>
    <property type="match status" value="1"/>
</dbReference>
<dbReference type="InterPro" id="IPR005467">
    <property type="entry name" value="His_kinase_dom"/>
</dbReference>
<feature type="transmembrane region" description="Helical" evidence="11">
    <location>
        <begin position="163"/>
        <end position="182"/>
    </location>
</feature>
<dbReference type="FunFam" id="3.30.565.10:FF:000006">
    <property type="entry name" value="Sensor histidine kinase WalK"/>
    <property type="match status" value="1"/>
</dbReference>
<keyword evidence="15" id="KW-1185">Reference proteome</keyword>
<dbReference type="InterPro" id="IPR036890">
    <property type="entry name" value="HATPase_C_sf"/>
</dbReference>
<keyword evidence="8 11" id="KW-1133">Transmembrane helix</keyword>
<dbReference type="InterPro" id="IPR050428">
    <property type="entry name" value="TCS_sensor_his_kinase"/>
</dbReference>
<keyword evidence="6 11" id="KW-0812">Transmembrane</keyword>
<dbReference type="Gene3D" id="6.10.340.10">
    <property type="match status" value="1"/>
</dbReference>
<evidence type="ECO:0000256" key="10">
    <source>
        <dbReference type="ARBA" id="ARBA00023136"/>
    </source>
</evidence>
<comment type="caution">
    <text evidence="14">The sequence shown here is derived from an EMBL/GenBank/DDBJ whole genome shotgun (WGS) entry which is preliminary data.</text>
</comment>
<dbReference type="SUPFAM" id="SSF47384">
    <property type="entry name" value="Homodimeric domain of signal transducing histidine kinase"/>
    <property type="match status" value="1"/>
</dbReference>
<dbReference type="InterPro" id="IPR004358">
    <property type="entry name" value="Sig_transdc_His_kin-like_C"/>
</dbReference>
<dbReference type="Gene3D" id="1.10.287.130">
    <property type="match status" value="1"/>
</dbReference>
<evidence type="ECO:0000256" key="3">
    <source>
        <dbReference type="ARBA" id="ARBA00012438"/>
    </source>
</evidence>
<dbReference type="GO" id="GO:0000155">
    <property type="term" value="F:phosphorelay sensor kinase activity"/>
    <property type="evidence" value="ECO:0007669"/>
    <property type="project" value="InterPro"/>
</dbReference>
<dbReference type="InterPro" id="IPR036097">
    <property type="entry name" value="HisK_dim/P_sf"/>
</dbReference>
<evidence type="ECO:0000256" key="4">
    <source>
        <dbReference type="ARBA" id="ARBA00022553"/>
    </source>
</evidence>
<name>A0A931F8Q7_9FIRM</name>